<reference evidence="1 2" key="1">
    <citation type="submission" date="2024-03" db="EMBL/GenBank/DDBJ databases">
        <title>High-quality draft genome sequencing of Tistrella sp. BH-R2-4.</title>
        <authorList>
            <person name="Dong C."/>
        </authorList>
    </citation>
    <scope>NUCLEOTIDE SEQUENCE [LARGE SCALE GENOMIC DNA]</scope>
    <source>
        <strain evidence="1 2">BH-R2-4</strain>
    </source>
</reference>
<evidence type="ECO:0000313" key="1">
    <source>
        <dbReference type="EMBL" id="MEN2991769.1"/>
    </source>
</evidence>
<protein>
    <recommendedName>
        <fullName evidence="3">XRE family transcriptional regulator</fullName>
    </recommendedName>
</protein>
<evidence type="ECO:0000313" key="2">
    <source>
        <dbReference type="Proteomes" id="UP001413721"/>
    </source>
</evidence>
<dbReference type="RefSeq" id="WP_345938639.1">
    <property type="nucleotide sequence ID" value="NZ_JBBKTW010000013.1"/>
</dbReference>
<organism evidence="1 2">
    <name type="scientific">Tistrella arctica</name>
    <dbReference type="NCBI Taxonomy" id="3133430"/>
    <lineage>
        <taxon>Bacteria</taxon>
        <taxon>Pseudomonadati</taxon>
        <taxon>Pseudomonadota</taxon>
        <taxon>Alphaproteobacteria</taxon>
        <taxon>Geminicoccales</taxon>
        <taxon>Geminicoccaceae</taxon>
        <taxon>Tistrella</taxon>
    </lineage>
</organism>
<dbReference type="EMBL" id="JBBKTW010000013">
    <property type="protein sequence ID" value="MEN2991769.1"/>
    <property type="molecule type" value="Genomic_DNA"/>
</dbReference>
<proteinExistence type="predicted"/>
<comment type="caution">
    <text evidence="1">The sequence shown here is derived from an EMBL/GenBank/DDBJ whole genome shotgun (WGS) entry which is preliminary data.</text>
</comment>
<dbReference type="Proteomes" id="UP001413721">
    <property type="component" value="Unassembled WGS sequence"/>
</dbReference>
<sequence length="357" mass="38785">MANRGLKALMSAVALLRAAASNCCMHSVRCLIWTFDHSWNTKGKARGTAAWWKNTLCHLSDFRRIIARYDKRADLFPAYFTNMTNFPTVAISNPAEVGSWQRQNRRRALAAAGEAVVATTAVFVGPDQVLPEGAAGVTLTVPAMASKLLAGRPERMTALLQVYRNAIARSRADGRRVSFRLDVDPEGDTVVTPVEDAITTPEPVMSEASVPDPALLPDPDLAPDPDLQAALAAARARGRLRAAEILSGDDMLNADAFARMLGTSRVTVNAKRRNGQILGLDGARRGFRFPVWQLDAEGRPYAELAMLHERLGGPWAVYRFLVQPHGELDGLTGREALARGNAKAVFAAVESAGRDFR</sequence>
<keyword evidence="2" id="KW-1185">Reference proteome</keyword>
<accession>A0ABU9YSH4</accession>
<gene>
    <name evidence="1" type="ORF">WG926_25890</name>
</gene>
<name>A0ABU9YSH4_9PROT</name>
<evidence type="ECO:0008006" key="3">
    <source>
        <dbReference type="Google" id="ProtNLM"/>
    </source>
</evidence>